<evidence type="ECO:0000256" key="1">
    <source>
        <dbReference type="SAM" id="Phobius"/>
    </source>
</evidence>
<gene>
    <name evidence="3" type="ORF">HGA15_08335</name>
</gene>
<feature type="domain" description="DUF2510" evidence="2">
    <location>
        <begin position="46"/>
        <end position="72"/>
    </location>
</feature>
<proteinExistence type="predicted"/>
<evidence type="ECO:0000313" key="3">
    <source>
        <dbReference type="EMBL" id="NKY56165.1"/>
    </source>
</evidence>
<dbReference type="Proteomes" id="UP000570678">
    <property type="component" value="Unassembled WGS sequence"/>
</dbReference>
<dbReference type="RefSeq" id="WP_084492408.1">
    <property type="nucleotide sequence ID" value="NZ_JAAXOT010000003.1"/>
</dbReference>
<accession>A0A846YC44</accession>
<dbReference type="EMBL" id="JAAXOT010000003">
    <property type="protein sequence ID" value="NKY56165.1"/>
    <property type="molecule type" value="Genomic_DNA"/>
</dbReference>
<keyword evidence="4" id="KW-1185">Reference proteome</keyword>
<organism evidence="3 4">
    <name type="scientific">Nocardia flavorosea</name>
    <dbReference type="NCBI Taxonomy" id="53429"/>
    <lineage>
        <taxon>Bacteria</taxon>
        <taxon>Bacillati</taxon>
        <taxon>Actinomycetota</taxon>
        <taxon>Actinomycetes</taxon>
        <taxon>Mycobacteriales</taxon>
        <taxon>Nocardiaceae</taxon>
        <taxon>Nocardia</taxon>
    </lineage>
</organism>
<keyword evidence="1" id="KW-1133">Transmembrane helix</keyword>
<feature type="transmembrane region" description="Helical" evidence="1">
    <location>
        <begin position="6"/>
        <end position="27"/>
    </location>
</feature>
<reference evidence="3 4" key="1">
    <citation type="submission" date="2020-04" db="EMBL/GenBank/DDBJ databases">
        <title>MicrobeNet Type strains.</title>
        <authorList>
            <person name="Nicholson A.C."/>
        </authorList>
    </citation>
    <scope>NUCLEOTIDE SEQUENCE [LARGE SCALE GENOMIC DNA]</scope>
    <source>
        <strain evidence="3 4">JCM 3332</strain>
    </source>
</reference>
<evidence type="ECO:0000313" key="4">
    <source>
        <dbReference type="Proteomes" id="UP000570678"/>
    </source>
</evidence>
<dbReference type="InterPro" id="IPR018929">
    <property type="entry name" value="DUF2510"/>
</dbReference>
<protein>
    <submittedName>
        <fullName evidence="3">DUF2510 domain-containing protein</fullName>
    </submittedName>
</protein>
<keyword evidence="1" id="KW-0472">Membrane</keyword>
<evidence type="ECO:0000259" key="2">
    <source>
        <dbReference type="Pfam" id="PF10708"/>
    </source>
</evidence>
<sequence length="73" mass="8441">MGTFSIWHFVILFVAFLSLAVAVVVVVRVTRSGRPRQPQPPTAVQPGWYPDNLNPAQLRWFDGYQWTDQVQQR</sequence>
<dbReference type="Pfam" id="PF10708">
    <property type="entry name" value="DUF2510"/>
    <property type="match status" value="1"/>
</dbReference>
<keyword evidence="1" id="KW-0812">Transmembrane</keyword>
<comment type="caution">
    <text evidence="3">The sequence shown here is derived from an EMBL/GenBank/DDBJ whole genome shotgun (WGS) entry which is preliminary data.</text>
</comment>
<dbReference type="AlphaFoldDB" id="A0A846YC44"/>
<name>A0A846YC44_9NOCA</name>